<keyword evidence="3" id="KW-1185">Reference proteome</keyword>
<gene>
    <name evidence="2" type="ORF">ETAA8_57410</name>
</gene>
<organism evidence="2 3">
    <name type="scientific">Anatilimnocola aggregata</name>
    <dbReference type="NCBI Taxonomy" id="2528021"/>
    <lineage>
        <taxon>Bacteria</taxon>
        <taxon>Pseudomonadati</taxon>
        <taxon>Planctomycetota</taxon>
        <taxon>Planctomycetia</taxon>
        <taxon>Pirellulales</taxon>
        <taxon>Pirellulaceae</taxon>
        <taxon>Anatilimnocola</taxon>
    </lineage>
</organism>
<feature type="domain" description="Phage head morphogenesis" evidence="1">
    <location>
        <begin position="136"/>
        <end position="255"/>
    </location>
</feature>
<dbReference type="InterPro" id="IPR006528">
    <property type="entry name" value="Phage_head_morphogenesis_dom"/>
</dbReference>
<name>A0A517YK44_9BACT</name>
<dbReference type="Proteomes" id="UP000315017">
    <property type="component" value="Chromosome"/>
</dbReference>
<keyword evidence="2" id="KW-0328">Glycosyltransferase</keyword>
<sequence>MSAEKTHGTNERRLAKPIRLFLTGQARRVAAEVRQHGTITAALVPLIFRADVEHLAFLKAVRTPMATTIAGAALAELRRHAKPKKRNKADDSLEESLLKLKGLPKEAFELLKEYLHDLEAQPFWAGIQASTEKRLTELITGGIADGLTNRDLAKLIAEELGAGSAARALAIARTETTGLMNAGHAAVHKTLGDAGLITGKTWSATLDKDVRAAHLSLHGVTVKPDENFNVGGFLVPYPGHWSLPAQQRVNCRCLTTTKSAFEEGTEDEYEDDAELINLMAAAGML</sequence>
<reference evidence="2 3" key="1">
    <citation type="submission" date="2019-02" db="EMBL/GenBank/DDBJ databases">
        <title>Deep-cultivation of Planctomycetes and their phenomic and genomic characterization uncovers novel biology.</title>
        <authorList>
            <person name="Wiegand S."/>
            <person name="Jogler M."/>
            <person name="Boedeker C."/>
            <person name="Pinto D."/>
            <person name="Vollmers J."/>
            <person name="Rivas-Marin E."/>
            <person name="Kohn T."/>
            <person name="Peeters S.H."/>
            <person name="Heuer A."/>
            <person name="Rast P."/>
            <person name="Oberbeckmann S."/>
            <person name="Bunk B."/>
            <person name="Jeske O."/>
            <person name="Meyerdierks A."/>
            <person name="Storesund J.E."/>
            <person name="Kallscheuer N."/>
            <person name="Luecker S."/>
            <person name="Lage O.M."/>
            <person name="Pohl T."/>
            <person name="Merkel B.J."/>
            <person name="Hornburger P."/>
            <person name="Mueller R.-W."/>
            <person name="Bruemmer F."/>
            <person name="Labrenz M."/>
            <person name="Spormann A.M."/>
            <person name="Op den Camp H."/>
            <person name="Overmann J."/>
            <person name="Amann R."/>
            <person name="Jetten M.S.M."/>
            <person name="Mascher T."/>
            <person name="Medema M.H."/>
            <person name="Devos D.P."/>
            <person name="Kaster A.-K."/>
            <person name="Ovreas L."/>
            <person name="Rohde M."/>
            <person name="Galperin M.Y."/>
            <person name="Jogler C."/>
        </authorList>
    </citation>
    <scope>NUCLEOTIDE SEQUENCE [LARGE SCALE GENOMIC DNA]</scope>
    <source>
        <strain evidence="2 3">ETA_A8</strain>
    </source>
</reference>
<keyword evidence="2" id="KW-0808">Transferase</keyword>
<dbReference type="AlphaFoldDB" id="A0A517YK44"/>
<dbReference type="GO" id="GO:0106274">
    <property type="term" value="F:NAD+-protein-arginine ADP-ribosyltransferase activity"/>
    <property type="evidence" value="ECO:0007669"/>
    <property type="project" value="UniProtKB-EC"/>
</dbReference>
<protein>
    <submittedName>
        <fullName evidence="2">NAD(+)--arginine ADP-ribosyltransferase EFV</fullName>
        <ecNumber evidence="2">2.4.2.31</ecNumber>
    </submittedName>
</protein>
<accession>A0A517YK44</accession>
<evidence type="ECO:0000313" key="3">
    <source>
        <dbReference type="Proteomes" id="UP000315017"/>
    </source>
</evidence>
<dbReference type="EC" id="2.4.2.31" evidence="2"/>
<evidence type="ECO:0000313" key="2">
    <source>
        <dbReference type="EMBL" id="QDU30595.1"/>
    </source>
</evidence>
<dbReference type="RefSeq" id="WP_145096337.1">
    <property type="nucleotide sequence ID" value="NZ_CP036274.1"/>
</dbReference>
<dbReference type="Pfam" id="PF04233">
    <property type="entry name" value="Phage_Mu_F"/>
    <property type="match status" value="1"/>
</dbReference>
<evidence type="ECO:0000259" key="1">
    <source>
        <dbReference type="Pfam" id="PF04233"/>
    </source>
</evidence>
<dbReference type="EMBL" id="CP036274">
    <property type="protein sequence ID" value="QDU30595.1"/>
    <property type="molecule type" value="Genomic_DNA"/>
</dbReference>
<dbReference type="KEGG" id="aagg:ETAA8_57410"/>
<dbReference type="OrthoDB" id="276656at2"/>
<proteinExistence type="predicted"/>